<sequence length="91" mass="11359">MQNNRIEEGMIKIRSKEYKFFVYDFSQKQQQIVKPQLYQKETITITIKDNCQRNKNQLCQRTLFLIFRHNLNKLNEYKFQRLMNFEYIDIK</sequence>
<protein>
    <submittedName>
        <fullName evidence="1">Uncharacterized protein</fullName>
    </submittedName>
</protein>
<dbReference type="Proteomes" id="UP000692954">
    <property type="component" value="Unassembled WGS sequence"/>
</dbReference>
<name>A0A8S1QHJ6_9CILI</name>
<accession>A0A8S1QHJ6</accession>
<evidence type="ECO:0000313" key="2">
    <source>
        <dbReference type="Proteomes" id="UP000692954"/>
    </source>
</evidence>
<organism evidence="1 2">
    <name type="scientific">Paramecium sonneborni</name>
    <dbReference type="NCBI Taxonomy" id="65129"/>
    <lineage>
        <taxon>Eukaryota</taxon>
        <taxon>Sar</taxon>
        <taxon>Alveolata</taxon>
        <taxon>Ciliophora</taxon>
        <taxon>Intramacronucleata</taxon>
        <taxon>Oligohymenophorea</taxon>
        <taxon>Peniculida</taxon>
        <taxon>Parameciidae</taxon>
        <taxon>Paramecium</taxon>
    </lineage>
</organism>
<proteinExistence type="predicted"/>
<dbReference type="EMBL" id="CAJJDN010000107">
    <property type="protein sequence ID" value="CAD8115122.1"/>
    <property type="molecule type" value="Genomic_DNA"/>
</dbReference>
<dbReference type="AlphaFoldDB" id="A0A8S1QHJ6"/>
<gene>
    <name evidence="1" type="ORF">PSON_ATCC_30995.1.T1070151</name>
</gene>
<evidence type="ECO:0000313" key="1">
    <source>
        <dbReference type="EMBL" id="CAD8115122.1"/>
    </source>
</evidence>
<keyword evidence="2" id="KW-1185">Reference proteome</keyword>
<comment type="caution">
    <text evidence="1">The sequence shown here is derived from an EMBL/GenBank/DDBJ whole genome shotgun (WGS) entry which is preliminary data.</text>
</comment>
<reference evidence="1" key="1">
    <citation type="submission" date="2021-01" db="EMBL/GenBank/DDBJ databases">
        <authorList>
            <consortium name="Genoscope - CEA"/>
            <person name="William W."/>
        </authorList>
    </citation>
    <scope>NUCLEOTIDE SEQUENCE</scope>
</reference>